<dbReference type="Proteomes" id="UP000516422">
    <property type="component" value="Chromosome"/>
</dbReference>
<organism evidence="2 3">
    <name type="scientific">Streptomyces griseofuscus</name>
    <dbReference type="NCBI Taxonomy" id="146922"/>
    <lineage>
        <taxon>Bacteria</taxon>
        <taxon>Bacillati</taxon>
        <taxon>Actinomycetota</taxon>
        <taxon>Actinomycetes</taxon>
        <taxon>Kitasatosporales</taxon>
        <taxon>Streptomycetaceae</taxon>
        <taxon>Streptomyces</taxon>
    </lineage>
</organism>
<feature type="compositionally biased region" description="Polar residues" evidence="1">
    <location>
        <begin position="31"/>
        <end position="47"/>
    </location>
</feature>
<evidence type="ECO:0000313" key="2">
    <source>
        <dbReference type="EMBL" id="QNT92245.1"/>
    </source>
</evidence>
<reference evidence="2 3" key="1">
    <citation type="submission" date="2020-04" db="EMBL/GenBank/DDBJ databases">
        <title>Characterization and engineering of Streptomyces griseofuscus DSM40191 as a potential heterologous host for expression of BGCs.</title>
        <authorList>
            <person name="Gren T."/>
            <person name="Whitford C.M."/>
            <person name="Mohite O.S."/>
            <person name="Joergensen T.S."/>
            <person name="Nielsen J.B."/>
            <person name="Lee S.Y."/>
            <person name="Weber T."/>
        </authorList>
    </citation>
    <scope>NUCLEOTIDE SEQUENCE [LARGE SCALE GENOMIC DNA]</scope>
    <source>
        <strain evidence="2 3">DSM 40191</strain>
    </source>
</reference>
<name>A0A7H1PW15_9ACTN</name>
<dbReference type="AlphaFoldDB" id="A0A7H1PW15"/>
<dbReference type="KEGG" id="sgf:HEP81_01917"/>
<sequence length="78" mass="7863">MSRRKEPDRISGSSKVACSAGAAVRVGSSAPKSTGNIGRSTGGTVNSPAYGRSSPGVRFFSSVAPVILSTAFSMISVL</sequence>
<accession>A0A7H1PW15</accession>
<evidence type="ECO:0000256" key="1">
    <source>
        <dbReference type="SAM" id="MobiDB-lite"/>
    </source>
</evidence>
<protein>
    <submittedName>
        <fullName evidence="2">Uncharacterized protein</fullName>
    </submittedName>
</protein>
<proteinExistence type="predicted"/>
<evidence type="ECO:0000313" key="3">
    <source>
        <dbReference type="Proteomes" id="UP000516422"/>
    </source>
</evidence>
<gene>
    <name evidence="2" type="ORF">HEP81_01917</name>
</gene>
<dbReference type="EMBL" id="CP051006">
    <property type="protein sequence ID" value="QNT92245.1"/>
    <property type="molecule type" value="Genomic_DNA"/>
</dbReference>
<feature type="region of interest" description="Disordered" evidence="1">
    <location>
        <begin position="22"/>
        <end position="50"/>
    </location>
</feature>